<evidence type="ECO:0000256" key="2">
    <source>
        <dbReference type="ARBA" id="ARBA00022475"/>
    </source>
</evidence>
<feature type="transmembrane region" description="Helical" evidence="7">
    <location>
        <begin position="53"/>
        <end position="73"/>
    </location>
</feature>
<reference evidence="9 10" key="1">
    <citation type="submission" date="2013-04" db="EMBL/GenBank/DDBJ databases">
        <title>Oceanicola sp. 22II1-22F33 Genome Sequencing.</title>
        <authorList>
            <person name="Lai Q."/>
            <person name="Li G."/>
            <person name="Shao Z."/>
        </authorList>
    </citation>
    <scope>NUCLEOTIDE SEQUENCE [LARGE SCALE GENOMIC DNA]</scope>
    <source>
        <strain evidence="9 10">22II1-22F33</strain>
    </source>
</reference>
<evidence type="ECO:0000256" key="7">
    <source>
        <dbReference type="RuleBase" id="RU369079"/>
    </source>
</evidence>
<protein>
    <recommendedName>
        <fullName evidence="7">TRAP transporter large permease protein</fullName>
    </recommendedName>
</protein>
<feature type="transmembrane region" description="Helical" evidence="7">
    <location>
        <begin position="93"/>
        <end position="112"/>
    </location>
</feature>
<dbReference type="PIRSF" id="PIRSF006066">
    <property type="entry name" value="HI0050"/>
    <property type="match status" value="1"/>
</dbReference>
<dbReference type="AlphaFoldDB" id="A0A225NEL1"/>
<feature type="transmembrane region" description="Helical" evidence="7">
    <location>
        <begin position="6"/>
        <end position="32"/>
    </location>
</feature>
<evidence type="ECO:0000256" key="4">
    <source>
        <dbReference type="ARBA" id="ARBA00022692"/>
    </source>
</evidence>
<keyword evidence="5 7" id="KW-1133">Transmembrane helix</keyword>
<comment type="subunit">
    <text evidence="7">The complex comprises the extracytoplasmic solute receptor protein and the two transmembrane proteins.</text>
</comment>
<dbReference type="NCBIfam" id="TIGR00786">
    <property type="entry name" value="dctM"/>
    <property type="match status" value="1"/>
</dbReference>
<sequence length="429" mass="45313">MELMPILVMLGLFALNVPIALAIAMAALSFFLTAGGLPISSFVQKMAASTESFPLLAVPFFIFAGTIMNHAGITRRLLGFADALVGHTVGGLAQANVVLSALMGGLSASANADAAMQAKMLGSEMVRRGYSSGFTAAVCTCSSVITPIIPPGIGLILYGFLSDVSVGRLFIAGIVPGMLITLSLMVVVRLRARSRDYKPTRERAATPRELGEAFVEALGALSIIAFILIGIRQGIFTPTEAGAMTVVYATLIGFFWHRELKLSAFPQIIRETVLATAVVMLIICAAGAFGFYMTWEQIPSRGADLLLGVTQNPLALLLLINVLLLAIGMLIEGTAALILLTPILVPAITQVGIDPLHFGIVMVVNLTVGGITPPVGTLMFTSCSILGVSVGEYMREAWPFFTMLFLVLLLLVLAPVLVTFLPDLLMGAV</sequence>
<comment type="subcellular location">
    <subcellularLocation>
        <location evidence="1 7">Cell inner membrane</location>
        <topology evidence="1 7">Multi-pass membrane protein</topology>
    </subcellularLocation>
</comment>
<keyword evidence="4 7" id="KW-0812">Transmembrane</keyword>
<dbReference type="EMBL" id="AQQR01000010">
    <property type="protein sequence ID" value="OWU70984.1"/>
    <property type="molecule type" value="Genomic_DNA"/>
</dbReference>
<keyword evidence="3 7" id="KW-0997">Cell inner membrane</keyword>
<dbReference type="Pfam" id="PF06808">
    <property type="entry name" value="DctM"/>
    <property type="match status" value="1"/>
</dbReference>
<dbReference type="GO" id="GO:0022857">
    <property type="term" value="F:transmembrane transporter activity"/>
    <property type="evidence" value="ECO:0007669"/>
    <property type="project" value="UniProtKB-UniRule"/>
</dbReference>
<evidence type="ECO:0000259" key="8">
    <source>
        <dbReference type="Pfam" id="PF06808"/>
    </source>
</evidence>
<keyword evidence="10" id="KW-1185">Reference proteome</keyword>
<keyword evidence="6 7" id="KW-0472">Membrane</keyword>
<name>A0A225NEL1_9RHOB</name>
<evidence type="ECO:0000313" key="10">
    <source>
        <dbReference type="Proteomes" id="UP000215377"/>
    </source>
</evidence>
<accession>A0A225NEL1</accession>
<comment type="caution">
    <text evidence="9">The sequence shown here is derived from an EMBL/GenBank/DDBJ whole genome shotgun (WGS) entry which is preliminary data.</text>
</comment>
<dbReference type="RefSeq" id="WP_088651538.1">
    <property type="nucleotide sequence ID" value="NZ_AQQR01000010.1"/>
</dbReference>
<organism evidence="9 10">
    <name type="scientific">Marinibacterium profundimaris</name>
    <dbReference type="NCBI Taxonomy" id="1679460"/>
    <lineage>
        <taxon>Bacteria</taxon>
        <taxon>Pseudomonadati</taxon>
        <taxon>Pseudomonadota</taxon>
        <taxon>Alphaproteobacteria</taxon>
        <taxon>Rhodobacterales</taxon>
        <taxon>Paracoccaceae</taxon>
        <taxon>Marinibacterium</taxon>
    </lineage>
</organism>
<evidence type="ECO:0000256" key="3">
    <source>
        <dbReference type="ARBA" id="ARBA00022519"/>
    </source>
</evidence>
<gene>
    <name evidence="9" type="ORF">ATO3_19290</name>
</gene>
<dbReference type="PANTHER" id="PTHR33362:SF4">
    <property type="entry name" value="2,3-DIKETO-L-GULONATE TRAP TRANSPORTER LARGE PERMEASE PROTEIN YIAN"/>
    <property type="match status" value="1"/>
</dbReference>
<dbReference type="InterPro" id="IPR010656">
    <property type="entry name" value="DctM"/>
</dbReference>
<dbReference type="Proteomes" id="UP000215377">
    <property type="component" value="Unassembled WGS sequence"/>
</dbReference>
<evidence type="ECO:0000313" key="9">
    <source>
        <dbReference type="EMBL" id="OWU70984.1"/>
    </source>
</evidence>
<comment type="function">
    <text evidence="7">Part of the tripartite ATP-independent periplasmic (TRAP) transport system.</text>
</comment>
<feature type="transmembrane region" description="Helical" evidence="7">
    <location>
        <begin position="272"/>
        <end position="295"/>
    </location>
</feature>
<dbReference type="InterPro" id="IPR004681">
    <property type="entry name" value="TRAP_DctM"/>
</dbReference>
<evidence type="ECO:0000256" key="6">
    <source>
        <dbReference type="ARBA" id="ARBA00023136"/>
    </source>
</evidence>
<feature type="transmembrane region" description="Helical" evidence="7">
    <location>
        <begin position="315"/>
        <end position="344"/>
    </location>
</feature>
<feature type="transmembrane region" description="Helical" evidence="7">
    <location>
        <begin position="213"/>
        <end position="235"/>
    </location>
</feature>
<comment type="similarity">
    <text evidence="7">Belongs to the TRAP transporter large permease family.</text>
</comment>
<feature type="transmembrane region" description="Helical" evidence="7">
    <location>
        <begin position="356"/>
        <end position="380"/>
    </location>
</feature>
<keyword evidence="7" id="KW-0813">Transport</keyword>
<feature type="transmembrane region" description="Helical" evidence="7">
    <location>
        <begin position="170"/>
        <end position="192"/>
    </location>
</feature>
<proteinExistence type="inferred from homology"/>
<feature type="transmembrane region" description="Helical" evidence="7">
    <location>
        <begin position="133"/>
        <end position="158"/>
    </location>
</feature>
<evidence type="ECO:0000256" key="5">
    <source>
        <dbReference type="ARBA" id="ARBA00022989"/>
    </source>
</evidence>
<evidence type="ECO:0000256" key="1">
    <source>
        <dbReference type="ARBA" id="ARBA00004429"/>
    </source>
</evidence>
<keyword evidence="2" id="KW-1003">Cell membrane</keyword>
<feature type="transmembrane region" description="Helical" evidence="7">
    <location>
        <begin position="241"/>
        <end position="260"/>
    </location>
</feature>
<dbReference type="PANTHER" id="PTHR33362">
    <property type="entry name" value="SIALIC ACID TRAP TRANSPORTER PERMEASE PROTEIN SIAT-RELATED"/>
    <property type="match status" value="1"/>
</dbReference>
<feature type="transmembrane region" description="Helical" evidence="7">
    <location>
        <begin position="400"/>
        <end position="421"/>
    </location>
</feature>
<dbReference type="OrthoDB" id="9790209at2"/>
<dbReference type="GO" id="GO:0005886">
    <property type="term" value="C:plasma membrane"/>
    <property type="evidence" value="ECO:0007669"/>
    <property type="project" value="UniProtKB-SubCell"/>
</dbReference>
<feature type="domain" description="TRAP C4-dicarboxylate transport system permease DctM subunit" evidence="8">
    <location>
        <begin position="7"/>
        <end position="415"/>
    </location>
</feature>